<feature type="transmembrane region" description="Helical" evidence="1">
    <location>
        <begin position="88"/>
        <end position="105"/>
    </location>
</feature>
<evidence type="ECO:0000256" key="1">
    <source>
        <dbReference type="SAM" id="Phobius"/>
    </source>
</evidence>
<protein>
    <submittedName>
        <fullName evidence="2">Uncharacterized protein</fullName>
    </submittedName>
</protein>
<dbReference type="EMBL" id="RDBF01000006">
    <property type="protein sequence ID" value="RLV55775.1"/>
    <property type="molecule type" value="Genomic_DNA"/>
</dbReference>
<accession>A0A3L8PK73</accession>
<keyword evidence="1" id="KW-0812">Transmembrane</keyword>
<dbReference type="Proteomes" id="UP000282515">
    <property type="component" value="Unassembled WGS sequence"/>
</dbReference>
<comment type="caution">
    <text evidence="2">The sequence shown here is derived from an EMBL/GenBank/DDBJ whole genome shotgun (WGS) entry which is preliminary data.</text>
</comment>
<proteinExistence type="predicted"/>
<keyword evidence="1" id="KW-0472">Membrane</keyword>
<sequence>MPLRADPDVVAALRAQLPEDLAHLPLTSAAEYRQEAWKAWTVRPPANGAYYPALGLRGAAAMATGFMTLGGLWMVIAGPSSSAGALEIILTLSIFGSVTVLLAWSKGKSNRKARRLQERNTVLSDVSAQIDHEVEQGRIPLKPAGWEGKIFPPL</sequence>
<evidence type="ECO:0000313" key="2">
    <source>
        <dbReference type="EMBL" id="RLV55775.1"/>
    </source>
</evidence>
<name>A0A3L8PK73_9ACTN</name>
<organism evidence="2 3">
    <name type="scientific">Aeromicrobium phragmitis</name>
    <dbReference type="NCBI Taxonomy" id="2478914"/>
    <lineage>
        <taxon>Bacteria</taxon>
        <taxon>Bacillati</taxon>
        <taxon>Actinomycetota</taxon>
        <taxon>Actinomycetes</taxon>
        <taxon>Propionibacteriales</taxon>
        <taxon>Nocardioidaceae</taxon>
        <taxon>Aeromicrobium</taxon>
    </lineage>
</organism>
<feature type="transmembrane region" description="Helical" evidence="1">
    <location>
        <begin position="54"/>
        <end position="76"/>
    </location>
</feature>
<keyword evidence="1" id="KW-1133">Transmembrane helix</keyword>
<gene>
    <name evidence="2" type="ORF">D9V41_09970</name>
</gene>
<reference evidence="2 3" key="1">
    <citation type="submission" date="2018-10" db="EMBL/GenBank/DDBJ databases">
        <title>Aeromicrobium sp. 9W16Y-2 whole genome shotgun sequence.</title>
        <authorList>
            <person name="Li F."/>
        </authorList>
    </citation>
    <scope>NUCLEOTIDE SEQUENCE [LARGE SCALE GENOMIC DNA]</scope>
    <source>
        <strain evidence="2 3">9W16Y-2</strain>
    </source>
</reference>
<keyword evidence="3" id="KW-1185">Reference proteome</keyword>
<evidence type="ECO:0000313" key="3">
    <source>
        <dbReference type="Proteomes" id="UP000282515"/>
    </source>
</evidence>
<dbReference type="AlphaFoldDB" id="A0A3L8PK73"/>